<comment type="caution">
    <text evidence="2">The sequence shown here is derived from an EMBL/GenBank/DDBJ whole genome shotgun (WGS) entry which is preliminary data.</text>
</comment>
<feature type="region of interest" description="Disordered" evidence="1">
    <location>
        <begin position="39"/>
        <end position="59"/>
    </location>
</feature>
<evidence type="ECO:0000256" key="1">
    <source>
        <dbReference type="SAM" id="MobiDB-lite"/>
    </source>
</evidence>
<name>A0A9X2C0D1_9BURK</name>
<accession>A0A9X2C0D1</accession>
<dbReference type="AlphaFoldDB" id="A0A9X2C0D1"/>
<protein>
    <submittedName>
        <fullName evidence="2">Uncharacterized protein</fullName>
    </submittedName>
</protein>
<dbReference type="Proteomes" id="UP001139353">
    <property type="component" value="Unassembled WGS sequence"/>
</dbReference>
<evidence type="ECO:0000313" key="3">
    <source>
        <dbReference type="Proteomes" id="UP001139353"/>
    </source>
</evidence>
<reference evidence="2" key="1">
    <citation type="submission" date="2021-11" db="EMBL/GenBank/DDBJ databases">
        <title>BS-T2-15 a new species belonging to the Comamonadaceae family isolated from the soil of a French oak forest.</title>
        <authorList>
            <person name="Mieszkin S."/>
            <person name="Alain K."/>
        </authorList>
    </citation>
    <scope>NUCLEOTIDE SEQUENCE</scope>
    <source>
        <strain evidence="2">BS-T2-15</strain>
    </source>
</reference>
<organism evidence="2 3">
    <name type="scientific">Scleromatobacter humisilvae</name>
    <dbReference type="NCBI Taxonomy" id="2897159"/>
    <lineage>
        <taxon>Bacteria</taxon>
        <taxon>Pseudomonadati</taxon>
        <taxon>Pseudomonadota</taxon>
        <taxon>Betaproteobacteria</taxon>
        <taxon>Burkholderiales</taxon>
        <taxon>Sphaerotilaceae</taxon>
        <taxon>Scleromatobacter</taxon>
    </lineage>
</organism>
<evidence type="ECO:0000313" key="2">
    <source>
        <dbReference type="EMBL" id="MCK9687633.1"/>
    </source>
</evidence>
<keyword evidence="3" id="KW-1185">Reference proteome</keyword>
<dbReference type="RefSeq" id="WP_275683673.1">
    <property type="nucleotide sequence ID" value="NZ_JAJLJH010000005.1"/>
</dbReference>
<proteinExistence type="predicted"/>
<sequence length="59" mass="6322">MKKRQLIATESPTETLIVNNRHAHRNVQALVGGRAFVRGTAMSGHGGSEDRPDPGGSRV</sequence>
<dbReference type="EMBL" id="JAJLJH010000005">
    <property type="protein sequence ID" value="MCK9687633.1"/>
    <property type="molecule type" value="Genomic_DNA"/>
</dbReference>
<gene>
    <name evidence="2" type="ORF">LPC04_18160</name>
</gene>